<dbReference type="PANTHER" id="PTHR34720">
    <property type="entry name" value="MICROCYSTIN DEPENDENT PROTEIN"/>
    <property type="match status" value="1"/>
</dbReference>
<sequence length="1567" mass="157063">MHRRCAGILLLVLAVALTAFPPERVEAAITTPFTTRFEVNANGSILLRGNANVTCPALYVLLDCATARTGSGSTATEELNNNGYPMVYTDADGDPATFNDSTSTVTMPAGSTVLFAGLYWGADPSAGGLIGGVAGAAAPNPARKNEVRFRTPAGPAWHQVLSTSLYTISPTGAYQGFADVTSLVAGAGNGVYGVADIQAGRGGDRYAGWTLVIAYQNLAEAMRSLRVYDGFGSISGTSTATIPITGLKTPLSGTVDAQVGAVAYEGDLGRPGDGLRLNGQVLSDTANPANNTFNSTISDQGTAVGGRNPNHANLFGVDIDTFDASGKLANNASTATLTLSTGGDAYYPGVLTFAVDLYSPRITTVKASNDLDGGQLERGDDLEYRITVRNDGKDIADGVTVTDAVPIYTTYVPNSLVVQGVPVTDAADADAGESGGGTVVYRLGSIPYLGSTDVTFRVRVDPGAPAGYAVSNVLNVSYTGRTTGVGISAGGGTAASSVLQATADLAAALAVTPASVQRAAAPNAVTYTATATNHGPDAEPAARAELTLPDGVTPGTLPAGCTAAGPVVTCGLGPLLVNHQANVSIPATADATAAADPAAALTVRGDGADLVNGNNTATAALRVNSRPQAGADTAATTHNAAVSINVRANDSDPDDPAGGLTVSITSVPGNGTAVVEANGTITYTPQVTWAGADTFRYAVDDGHGGSDTATVTVTTANATPIAVDDEIGTAPTTPVTLPVLANDSDLNGDPLTVVAVGQTQSGAGAVTLVAGAVTYTPSGAFTGRASFTYTVQDSRGGQSTGNAHVDVANSAPAAADDLVTTPYHTDVLIDVLANDTDPNGTVFDALALDSAGQPAAGTGTTVQVGDQVRYQPPDHFSGTARFSYTISDLGHLTSTATVTVTVGNARPVAADRVVSTAYGQSVDVDVLTSATDANLTDPLRVSGATSPAAGTATVRPDGTIRYAPGPGFSGSDQFDYSIDDGQGGSDTGRVTVTVANGLPVARPDGATVLAGVPLAIDVMANDDDDPNGQALTITTGNGPTHGSVALGPGRRITYTPGAGYRGPDAFDYQLSDGIGTSTATVTVGVVNSAPVARPDSVTTDTGTAVTFDVLGNDDDPNGDALTVTGVSAAGHGTITRNLDGTLTYTPVGGFYGSDVITYAITDPDGQGHSAIITVTVRDAAPVAVDDDFVAPTGTEIQLDVLANDHDPNTGQVITVSAAGPAGKGSVVVNEPGDLVTYRSTAGATGSDSFTYVVADDLGRTDTGIARITLNAAPMAVADAVTTDSATSVTVTITGNDNDPEADPLTVVAGDPPGHGIVRINPDGTMLYTPEIGYIGTDTFTYVLRDVNGNVATGQVTVTVANAPPVAVPDRITAVSDAGVDIDVLGNDADVNPGQSLTVLSVDQPQHGTAVLARPAEAGVMTAAAAGQIRYTPDTGWAGEDTFAYRVTDGFGGVAEARITITVAGQPTTPAPTTPAPTTSAPAPTSAAPTPSATTAPTTSAPAPATPTPSASASPEPSATPEPTTSTTSPPAPSEPLPITGGVLAAARAGALLIVTGTVMYWVGRSRR</sequence>
<reference evidence="5" key="1">
    <citation type="submission" date="2020-11" db="EMBL/GenBank/DDBJ databases">
        <title>Isolation and identification of active actinomycetes.</title>
        <authorList>
            <person name="Sun X."/>
        </authorList>
    </citation>
    <scope>NUCLEOTIDE SEQUENCE</scope>
    <source>
        <strain evidence="5">NEAU-A11</strain>
    </source>
</reference>
<accession>A0A931CF12</accession>
<evidence type="ECO:0000256" key="1">
    <source>
        <dbReference type="SAM" id="MobiDB-lite"/>
    </source>
</evidence>
<feature type="signal peptide" evidence="3">
    <location>
        <begin position="1"/>
        <end position="27"/>
    </location>
</feature>
<evidence type="ECO:0000256" key="3">
    <source>
        <dbReference type="SAM" id="SignalP"/>
    </source>
</evidence>
<dbReference type="InterPro" id="IPR047589">
    <property type="entry name" value="DUF11_rpt"/>
</dbReference>
<dbReference type="InterPro" id="IPR001434">
    <property type="entry name" value="OmcB-like_DUF11"/>
</dbReference>
<feature type="compositionally biased region" description="Low complexity" evidence="1">
    <location>
        <begin position="1475"/>
        <end position="1528"/>
    </location>
</feature>
<feature type="transmembrane region" description="Helical" evidence="2">
    <location>
        <begin position="1538"/>
        <end position="1562"/>
    </location>
</feature>
<evidence type="ECO:0000313" key="6">
    <source>
        <dbReference type="Proteomes" id="UP000598146"/>
    </source>
</evidence>
<feature type="region of interest" description="Disordered" evidence="1">
    <location>
        <begin position="1463"/>
        <end position="1538"/>
    </location>
</feature>
<keyword evidence="2" id="KW-1133">Transmembrane helix</keyword>
<dbReference type="Gene3D" id="2.60.40.3440">
    <property type="match status" value="2"/>
</dbReference>
<keyword evidence="3" id="KW-0732">Signal</keyword>
<evidence type="ECO:0000259" key="4">
    <source>
        <dbReference type="Pfam" id="PF01345"/>
    </source>
</evidence>
<evidence type="ECO:0000313" key="5">
    <source>
        <dbReference type="EMBL" id="MBG0566807.1"/>
    </source>
</evidence>
<proteinExistence type="predicted"/>
<keyword evidence="6" id="KW-1185">Reference proteome</keyword>
<feature type="domain" description="DUF11" evidence="4">
    <location>
        <begin position="515"/>
        <end position="620"/>
    </location>
</feature>
<dbReference type="EMBL" id="JADQTO010000023">
    <property type="protein sequence ID" value="MBG0566807.1"/>
    <property type="molecule type" value="Genomic_DNA"/>
</dbReference>
<evidence type="ECO:0000256" key="2">
    <source>
        <dbReference type="SAM" id="Phobius"/>
    </source>
</evidence>
<comment type="caution">
    <text evidence="5">The sequence shown here is derived from an EMBL/GenBank/DDBJ whole genome shotgun (WGS) entry which is preliminary data.</text>
</comment>
<keyword evidence="2" id="KW-0472">Membrane</keyword>
<dbReference type="NCBIfam" id="TIGR01451">
    <property type="entry name" value="B_ant_repeat"/>
    <property type="match status" value="1"/>
</dbReference>
<gene>
    <name evidence="5" type="ORF">I4J89_35710</name>
</gene>
<protein>
    <submittedName>
        <fullName evidence="5">Tandem-95 repeat protein</fullName>
    </submittedName>
</protein>
<dbReference type="Gene3D" id="2.60.40.2810">
    <property type="match status" value="7"/>
</dbReference>
<dbReference type="NCBIfam" id="NF012211">
    <property type="entry name" value="tand_rpt_95"/>
    <property type="match status" value="9"/>
</dbReference>
<dbReference type="Pfam" id="PF01345">
    <property type="entry name" value="DUF11"/>
    <property type="match status" value="2"/>
</dbReference>
<feature type="chain" id="PRO_5036760532" evidence="3">
    <location>
        <begin position="28"/>
        <end position="1567"/>
    </location>
</feature>
<dbReference type="Pfam" id="PF17963">
    <property type="entry name" value="Big_9"/>
    <property type="match status" value="9"/>
</dbReference>
<dbReference type="RefSeq" id="WP_196418587.1">
    <property type="nucleotide sequence ID" value="NZ_JADQTO010000023.1"/>
</dbReference>
<organism evidence="5 6">
    <name type="scientific">Actinoplanes aureus</name>
    <dbReference type="NCBI Taxonomy" id="2792083"/>
    <lineage>
        <taxon>Bacteria</taxon>
        <taxon>Bacillati</taxon>
        <taxon>Actinomycetota</taxon>
        <taxon>Actinomycetes</taxon>
        <taxon>Micromonosporales</taxon>
        <taxon>Micromonosporaceae</taxon>
        <taxon>Actinoplanes</taxon>
    </lineage>
</organism>
<feature type="domain" description="DUF11" evidence="4">
    <location>
        <begin position="372"/>
        <end position="476"/>
    </location>
</feature>
<keyword evidence="2" id="KW-0812">Transmembrane</keyword>
<name>A0A931CF12_9ACTN</name>
<dbReference type="Proteomes" id="UP000598146">
    <property type="component" value="Unassembled WGS sequence"/>
</dbReference>
<dbReference type="PANTHER" id="PTHR34720:SF9">
    <property type="entry name" value="BLR4714 PROTEIN"/>
    <property type="match status" value="1"/>
</dbReference>